<dbReference type="EMBL" id="JAEQNB010000003">
    <property type="protein sequence ID" value="MBL0387066.1"/>
    <property type="molecule type" value="Genomic_DNA"/>
</dbReference>
<sequence length="451" mass="49128">MYRGWRSEEGSALLLVFLAVTVLGMMIGGVTLAVHNSANQSIVHEKEVQAEFHAEQSMELAVYMLYNQPEQFQATFRNATGTNCLTNPNDSEVNVCLESNTDADGYVWETLVARAKISGQDETANPLSAIRFQLTASEVPDPVNPAPGGGLTTNPTNPSTPTTPDPTPTPPSPTENPNPTNGLYLGEETCGVTNNYLMRALVIGNELDFGNAMLEDNRRALKNDNYAYKSDSVEISGGVYLDNDSDLVIARPKNNDKFDIYAIVNGWIRPEGGLSWSQGNGHQSDLAYSLMGANAKADACSRNVTFHTYMNQLGNKVYNSLQAVPVYYYRGTVTTRSTGTKKSAGTSTFQTSSQTLAQVLADKSDKIILINGTLQMDTATDSQGYLIVYNTANSNPATIKLPDNFVWSHSGAVTTEKIISTDSKKSGWPSNYRLYITLTQPQATLYDQDGR</sequence>
<feature type="compositionally biased region" description="Pro residues" evidence="1">
    <location>
        <begin position="161"/>
        <end position="176"/>
    </location>
</feature>
<proteinExistence type="predicted"/>
<evidence type="ECO:0000256" key="2">
    <source>
        <dbReference type="SAM" id="Phobius"/>
    </source>
</evidence>
<protein>
    <recommendedName>
        <fullName evidence="5">Type 4 fimbrial biogenesis protein PilX N-terminal domain-containing protein</fullName>
    </recommendedName>
</protein>
<evidence type="ECO:0000256" key="1">
    <source>
        <dbReference type="SAM" id="MobiDB-lite"/>
    </source>
</evidence>
<reference evidence="3 4" key="1">
    <citation type="submission" date="2021-01" db="EMBL/GenBank/DDBJ databases">
        <title>Tumebacillus sp. strain ITR2 16S ribosomal RNA gene Genome sequencing and assembly.</title>
        <authorList>
            <person name="Kang M."/>
        </authorList>
    </citation>
    <scope>NUCLEOTIDE SEQUENCE [LARGE SCALE GENOMIC DNA]</scope>
    <source>
        <strain evidence="3 4">ITR2</strain>
    </source>
</reference>
<keyword evidence="2" id="KW-0812">Transmembrane</keyword>
<accession>A0ABS1J9W5</accession>
<feature type="region of interest" description="Disordered" evidence="1">
    <location>
        <begin position="138"/>
        <end position="182"/>
    </location>
</feature>
<keyword evidence="2" id="KW-1133">Transmembrane helix</keyword>
<gene>
    <name evidence="3" type="ORF">JJB07_10425</name>
</gene>
<feature type="transmembrane region" description="Helical" evidence="2">
    <location>
        <begin position="12"/>
        <end position="34"/>
    </location>
</feature>
<comment type="caution">
    <text evidence="3">The sequence shown here is derived from an EMBL/GenBank/DDBJ whole genome shotgun (WGS) entry which is preliminary data.</text>
</comment>
<keyword evidence="2" id="KW-0472">Membrane</keyword>
<evidence type="ECO:0000313" key="4">
    <source>
        <dbReference type="Proteomes" id="UP000602284"/>
    </source>
</evidence>
<dbReference type="RefSeq" id="WP_201634713.1">
    <property type="nucleotide sequence ID" value="NZ_JAEQNB010000003.1"/>
</dbReference>
<evidence type="ECO:0000313" key="3">
    <source>
        <dbReference type="EMBL" id="MBL0387066.1"/>
    </source>
</evidence>
<organism evidence="3 4">
    <name type="scientific">Tumebacillus amylolyticus</name>
    <dbReference type="NCBI Taxonomy" id="2801339"/>
    <lineage>
        <taxon>Bacteria</taxon>
        <taxon>Bacillati</taxon>
        <taxon>Bacillota</taxon>
        <taxon>Bacilli</taxon>
        <taxon>Bacillales</taxon>
        <taxon>Alicyclobacillaceae</taxon>
        <taxon>Tumebacillus</taxon>
    </lineage>
</organism>
<dbReference type="Proteomes" id="UP000602284">
    <property type="component" value="Unassembled WGS sequence"/>
</dbReference>
<evidence type="ECO:0008006" key="5">
    <source>
        <dbReference type="Google" id="ProtNLM"/>
    </source>
</evidence>
<keyword evidence="4" id="KW-1185">Reference proteome</keyword>
<name>A0ABS1J9W5_9BACL</name>